<dbReference type="GO" id="GO:0003723">
    <property type="term" value="F:RNA binding"/>
    <property type="evidence" value="ECO:0007669"/>
    <property type="project" value="UniProtKB-KW"/>
</dbReference>
<dbReference type="CDD" id="cd02869">
    <property type="entry name" value="PseudoU_synth_RluA_like"/>
    <property type="match status" value="1"/>
</dbReference>
<feature type="domain" description="RNA-binding S4" evidence="12">
    <location>
        <begin position="17"/>
        <end position="76"/>
    </location>
</feature>
<comment type="similarity">
    <text evidence="3">Belongs to the pseudouridine synthase RluA family.</text>
</comment>
<dbReference type="PROSITE" id="PS50889">
    <property type="entry name" value="S4"/>
    <property type="match status" value="1"/>
</dbReference>
<evidence type="ECO:0000256" key="4">
    <source>
        <dbReference type="ARBA" id="ARBA00012785"/>
    </source>
</evidence>
<evidence type="ECO:0000256" key="6">
    <source>
        <dbReference type="ARBA" id="ARBA00022552"/>
    </source>
</evidence>
<dbReference type="Pfam" id="PF00849">
    <property type="entry name" value="PseudoU_synth_2"/>
    <property type="match status" value="1"/>
</dbReference>
<evidence type="ECO:0000256" key="1">
    <source>
        <dbReference type="ARBA" id="ARBA00000381"/>
    </source>
</evidence>
<dbReference type="InterPro" id="IPR050188">
    <property type="entry name" value="RluA_PseudoU_synthase"/>
</dbReference>
<dbReference type="Pfam" id="PF01479">
    <property type="entry name" value="S4"/>
    <property type="match status" value="1"/>
</dbReference>
<proteinExistence type="inferred from homology"/>
<dbReference type="InterPro" id="IPR006225">
    <property type="entry name" value="PsdUridine_synth_RluC/D"/>
</dbReference>
<evidence type="ECO:0000256" key="3">
    <source>
        <dbReference type="ARBA" id="ARBA00010876"/>
    </source>
</evidence>
<name>A0A5B8RFZ2_9ZZZZ</name>
<dbReference type="InterPro" id="IPR002942">
    <property type="entry name" value="S4_RNA-bd"/>
</dbReference>
<dbReference type="InterPro" id="IPR036986">
    <property type="entry name" value="S4_RNA-bd_sf"/>
</dbReference>
<dbReference type="EC" id="5.4.99.24" evidence="4"/>
<comment type="catalytic activity">
    <reaction evidence="1">
        <text>uridine(955/2504/2580) in 23S rRNA = pseudouridine(955/2504/2580) in 23S rRNA</text>
        <dbReference type="Rhea" id="RHEA:42528"/>
        <dbReference type="Rhea" id="RHEA-COMP:10099"/>
        <dbReference type="Rhea" id="RHEA-COMP:10100"/>
        <dbReference type="ChEBI" id="CHEBI:65314"/>
        <dbReference type="ChEBI" id="CHEBI:65315"/>
        <dbReference type="EC" id="5.4.99.24"/>
    </reaction>
</comment>
<evidence type="ECO:0000256" key="9">
    <source>
        <dbReference type="ARBA" id="ARBA00030705"/>
    </source>
</evidence>
<reference evidence="13" key="1">
    <citation type="submission" date="2019-06" db="EMBL/GenBank/DDBJ databases">
        <authorList>
            <person name="Murdoch R.W."/>
            <person name="Fathepure B."/>
        </authorList>
    </citation>
    <scope>NUCLEOTIDE SEQUENCE</scope>
</reference>
<evidence type="ECO:0000259" key="12">
    <source>
        <dbReference type="SMART" id="SM00363"/>
    </source>
</evidence>
<comment type="function">
    <text evidence="2">Responsible for synthesis of pseudouridine from uracil at positions 955, 2504 and 2580 in 23S ribosomal RNA.</text>
</comment>
<dbReference type="GO" id="GO:0000455">
    <property type="term" value="P:enzyme-directed rRNA pseudouridine synthesis"/>
    <property type="evidence" value="ECO:0007669"/>
    <property type="project" value="TreeGrafter"/>
</dbReference>
<dbReference type="GO" id="GO:0160141">
    <property type="term" value="F:23S rRNA pseudouridine(955/2504/2580) synthase activity"/>
    <property type="evidence" value="ECO:0007669"/>
    <property type="project" value="UniProtKB-EC"/>
</dbReference>
<keyword evidence="8 13" id="KW-0413">Isomerase</keyword>
<dbReference type="SMART" id="SM00363">
    <property type="entry name" value="S4"/>
    <property type="match status" value="1"/>
</dbReference>
<dbReference type="InterPro" id="IPR006224">
    <property type="entry name" value="PsdUridine_synth_RluA-like_CS"/>
</dbReference>
<keyword evidence="6" id="KW-0698">rRNA processing</keyword>
<dbReference type="AlphaFoldDB" id="A0A5B8RFZ2"/>
<evidence type="ECO:0000256" key="10">
    <source>
        <dbReference type="ARBA" id="ARBA00031975"/>
    </source>
</evidence>
<organism evidence="13">
    <name type="scientific">uncultured organism</name>
    <dbReference type="NCBI Taxonomy" id="155900"/>
    <lineage>
        <taxon>unclassified sequences</taxon>
        <taxon>environmental samples</taxon>
    </lineage>
</organism>
<dbReference type="CDD" id="cd00165">
    <property type="entry name" value="S4"/>
    <property type="match status" value="1"/>
</dbReference>
<dbReference type="SUPFAM" id="SSF55174">
    <property type="entry name" value="Alpha-L RNA-binding motif"/>
    <property type="match status" value="1"/>
</dbReference>
<accession>A0A5B8RFZ2</accession>
<dbReference type="PANTHER" id="PTHR21600">
    <property type="entry name" value="MITOCHONDRIAL RNA PSEUDOURIDINE SYNTHASE"/>
    <property type="match status" value="1"/>
</dbReference>
<dbReference type="PANTHER" id="PTHR21600:SF92">
    <property type="entry name" value="RIBOSOMAL LARGE SUBUNIT PSEUDOURIDINE SYNTHASE C"/>
    <property type="match status" value="1"/>
</dbReference>
<protein>
    <recommendedName>
        <fullName evidence="5">Ribosomal large subunit pseudouridine synthase C</fullName>
        <ecNumber evidence="4">5.4.99.24</ecNumber>
    </recommendedName>
    <alternativeName>
        <fullName evidence="9">23S rRNA pseudouridine(955/2504/2580) synthase</fullName>
    </alternativeName>
    <alternativeName>
        <fullName evidence="10">rRNA pseudouridylate synthase C</fullName>
    </alternativeName>
    <alternativeName>
        <fullName evidence="11">rRNA-uridine isomerase C</fullName>
    </alternativeName>
</protein>
<dbReference type="PROSITE" id="PS01129">
    <property type="entry name" value="PSI_RLU"/>
    <property type="match status" value="1"/>
</dbReference>
<dbReference type="SUPFAM" id="SSF55120">
    <property type="entry name" value="Pseudouridine synthase"/>
    <property type="match status" value="1"/>
</dbReference>
<keyword evidence="7" id="KW-0694">RNA-binding</keyword>
<evidence type="ECO:0000256" key="11">
    <source>
        <dbReference type="ARBA" id="ARBA00033053"/>
    </source>
</evidence>
<dbReference type="InterPro" id="IPR006145">
    <property type="entry name" value="PsdUridine_synth_RsuA/RluA"/>
</dbReference>
<dbReference type="Gene3D" id="3.30.2350.10">
    <property type="entry name" value="Pseudouridine synthase"/>
    <property type="match status" value="1"/>
</dbReference>
<evidence type="ECO:0000256" key="7">
    <source>
        <dbReference type="ARBA" id="ARBA00022884"/>
    </source>
</evidence>
<dbReference type="InterPro" id="IPR020103">
    <property type="entry name" value="PsdUridine_synth_cat_dom_sf"/>
</dbReference>
<sequence length="316" mass="35523">MGSQVRHIEIDPEYDGQRVDNYISRELRGVPKSLVYRLLRRGEVRVNGSRTKPTYRLRAGDRLRLPPVREGRGSQQEASTRVLERLRSRILHEDDDIIVVDKPSGMAVHGGSGIGYGVIEALRQLRTDCRFLDLVHRLDRDTSGCLVVAKRRAALKRLHAALREGGLDKRYTALLAGGMSAATIPVEARLERQSGPGGESMVRVSAAGRPARSVFHRRRRYTGWTLVDVDLETGRMHQIRVHAAHLGTPLAGDDRYGEHERNREARRLGLRRMFLHAARLSLPAADGTRLTVEAPLPTELTGFLDRLSEHHQDKES</sequence>
<dbReference type="EMBL" id="MN079105">
    <property type="protein sequence ID" value="QEA05607.1"/>
    <property type="molecule type" value="Genomic_DNA"/>
</dbReference>
<gene>
    <name evidence="13" type="primary">rluC</name>
    <name evidence="13" type="ORF">KBTEX_01930</name>
</gene>
<evidence type="ECO:0000256" key="2">
    <source>
        <dbReference type="ARBA" id="ARBA00002876"/>
    </source>
</evidence>
<evidence type="ECO:0000256" key="8">
    <source>
        <dbReference type="ARBA" id="ARBA00023235"/>
    </source>
</evidence>
<dbReference type="Gene3D" id="3.10.290.10">
    <property type="entry name" value="RNA-binding S4 domain"/>
    <property type="match status" value="1"/>
</dbReference>
<evidence type="ECO:0000256" key="5">
    <source>
        <dbReference type="ARBA" id="ARBA00017128"/>
    </source>
</evidence>
<evidence type="ECO:0000313" key="13">
    <source>
        <dbReference type="EMBL" id="QEA05607.1"/>
    </source>
</evidence>
<dbReference type="NCBIfam" id="TIGR00005">
    <property type="entry name" value="rluA_subfam"/>
    <property type="match status" value="1"/>
</dbReference>